<keyword evidence="1" id="KW-1133">Transmembrane helix</keyword>
<feature type="transmembrane region" description="Helical" evidence="1">
    <location>
        <begin position="12"/>
        <end position="35"/>
    </location>
</feature>
<dbReference type="InterPro" id="IPR045584">
    <property type="entry name" value="Pilin-like"/>
</dbReference>
<dbReference type="KEGG" id="mcad:Pan265_13520"/>
<sequence>MTHAHPHRFGGFTLIELLVVISIIALLIGILLPALGAARSTARKIQCSSILRQFGIADAAYSLDWDELAVPVAYRMSDDTSVTFWYTNPDFKRNLIPNKVDSTTWDSWPSDFICPSAEPEELGPDDAFVGDIYYPNSTNLRFVYPFGGGAFFRAFPKYMILSPADSVSFTDFNTNMEPGGGRELQNTFNNRHKYIDEENGGGVAYRHPGETTNALFFDGHAESKAREVLGNEDDTVAETIDLWTVTIDSPRDGRPPRDATRDDYPRIDVFWPQR</sequence>
<gene>
    <name evidence="2" type="ORF">Pan265_13520</name>
</gene>
<keyword evidence="3" id="KW-1185">Reference proteome</keyword>
<dbReference type="AlphaFoldDB" id="A0A518BX02"/>
<keyword evidence="1" id="KW-0472">Membrane</keyword>
<reference evidence="2 3" key="1">
    <citation type="submission" date="2019-02" db="EMBL/GenBank/DDBJ databases">
        <title>Deep-cultivation of Planctomycetes and their phenomic and genomic characterization uncovers novel biology.</title>
        <authorList>
            <person name="Wiegand S."/>
            <person name="Jogler M."/>
            <person name="Boedeker C."/>
            <person name="Pinto D."/>
            <person name="Vollmers J."/>
            <person name="Rivas-Marin E."/>
            <person name="Kohn T."/>
            <person name="Peeters S.H."/>
            <person name="Heuer A."/>
            <person name="Rast P."/>
            <person name="Oberbeckmann S."/>
            <person name="Bunk B."/>
            <person name="Jeske O."/>
            <person name="Meyerdierks A."/>
            <person name="Storesund J.E."/>
            <person name="Kallscheuer N."/>
            <person name="Luecker S."/>
            <person name="Lage O.M."/>
            <person name="Pohl T."/>
            <person name="Merkel B.J."/>
            <person name="Hornburger P."/>
            <person name="Mueller R.-W."/>
            <person name="Bruemmer F."/>
            <person name="Labrenz M."/>
            <person name="Spormann A.M."/>
            <person name="Op den Camp H."/>
            <person name="Overmann J."/>
            <person name="Amann R."/>
            <person name="Jetten M.S.M."/>
            <person name="Mascher T."/>
            <person name="Medema M.H."/>
            <person name="Devos D.P."/>
            <person name="Kaster A.-K."/>
            <person name="Ovreas L."/>
            <person name="Rohde M."/>
            <person name="Galperin M.Y."/>
            <person name="Jogler C."/>
        </authorList>
    </citation>
    <scope>NUCLEOTIDE SEQUENCE [LARGE SCALE GENOMIC DNA]</scope>
    <source>
        <strain evidence="2 3">Pan265</strain>
    </source>
</reference>
<dbReference type="PANTHER" id="PTHR30093">
    <property type="entry name" value="GENERAL SECRETION PATHWAY PROTEIN G"/>
    <property type="match status" value="1"/>
</dbReference>
<dbReference type="Pfam" id="PF07963">
    <property type="entry name" value="N_methyl"/>
    <property type="match status" value="1"/>
</dbReference>
<dbReference type="NCBIfam" id="TIGR02532">
    <property type="entry name" value="IV_pilin_GFxxxE"/>
    <property type="match status" value="1"/>
</dbReference>
<dbReference type="Proteomes" id="UP000320386">
    <property type="component" value="Chromosome"/>
</dbReference>
<name>A0A518BX02_9BACT</name>
<dbReference type="EMBL" id="CP036280">
    <property type="protein sequence ID" value="QDU71502.1"/>
    <property type="molecule type" value="Genomic_DNA"/>
</dbReference>
<dbReference type="OrthoDB" id="287493at2"/>
<protein>
    <recommendedName>
        <fullName evidence="4">Prepilin-type N-terminal cleavage/methylation domain-containing protein</fullName>
    </recommendedName>
</protein>
<dbReference type="PANTHER" id="PTHR30093:SF2">
    <property type="entry name" value="TYPE II SECRETION SYSTEM PROTEIN H"/>
    <property type="match status" value="1"/>
</dbReference>
<dbReference type="InterPro" id="IPR012902">
    <property type="entry name" value="N_methyl_site"/>
</dbReference>
<accession>A0A518BX02</accession>
<evidence type="ECO:0008006" key="4">
    <source>
        <dbReference type="Google" id="ProtNLM"/>
    </source>
</evidence>
<dbReference type="RefSeq" id="WP_145445649.1">
    <property type="nucleotide sequence ID" value="NZ_CP036280.1"/>
</dbReference>
<evidence type="ECO:0000256" key="1">
    <source>
        <dbReference type="SAM" id="Phobius"/>
    </source>
</evidence>
<keyword evidence="1" id="KW-0812">Transmembrane</keyword>
<proteinExistence type="predicted"/>
<dbReference type="Gene3D" id="3.30.700.10">
    <property type="entry name" value="Glycoprotein, Type 4 Pilin"/>
    <property type="match status" value="1"/>
</dbReference>
<organism evidence="2 3">
    <name type="scientific">Mucisphaera calidilacus</name>
    <dbReference type="NCBI Taxonomy" id="2527982"/>
    <lineage>
        <taxon>Bacteria</taxon>
        <taxon>Pseudomonadati</taxon>
        <taxon>Planctomycetota</taxon>
        <taxon>Phycisphaerae</taxon>
        <taxon>Phycisphaerales</taxon>
        <taxon>Phycisphaeraceae</taxon>
        <taxon>Mucisphaera</taxon>
    </lineage>
</organism>
<evidence type="ECO:0000313" key="2">
    <source>
        <dbReference type="EMBL" id="QDU71502.1"/>
    </source>
</evidence>
<dbReference type="PROSITE" id="PS00409">
    <property type="entry name" value="PROKAR_NTER_METHYL"/>
    <property type="match status" value="1"/>
</dbReference>
<dbReference type="SUPFAM" id="SSF54523">
    <property type="entry name" value="Pili subunits"/>
    <property type="match status" value="1"/>
</dbReference>
<evidence type="ECO:0000313" key="3">
    <source>
        <dbReference type="Proteomes" id="UP000320386"/>
    </source>
</evidence>